<sequence length="462" mass="49851">MNRARSFLASAAAVAVAAAGLSLVTPATPAFASTSFVLSPTAPVAGESFAATGKVSTRFKRPVVLKVYSGGAWRTAMKGYTTSSGTYRFAGMKVAAPTTYAVAAPAYRYKGKTYGASTSTKRVARPVGQSGAISVLPQVSQRGTGAFRASGAYNSVLAKFSPARPGRVVTFQRFVNGSLIGSGTAKEGADGTAAYKVTLGAGQTIRATAAARYGAPAVATTTATNDWRLMFDEEFNGSSLNTHVWNYRNEGKYLPSRLKSRADRRMVSVSGGTLNLRVKPDPARPGRFLNSQVSTEGSYRFTYGTAAARIKFPTRRGQHGGFWLQSPTYASYPGRPSVAGAEIDIAEFFGKGYTGGGLGNYLYYRNSAKKDVKSGGISPGAQKLLAHGDTWWKAYHVFSVNWTPQSYTFFVDGRQLYHSTRALSHTNEFLVLSLLSSDWELKDFNKKYPPTMKVDWARVWQR</sequence>
<evidence type="ECO:0000256" key="1">
    <source>
        <dbReference type="SAM" id="SignalP"/>
    </source>
</evidence>
<dbReference type="PROSITE" id="PS51762">
    <property type="entry name" value="GH16_2"/>
    <property type="match status" value="1"/>
</dbReference>
<dbReference type="PANTHER" id="PTHR10963">
    <property type="entry name" value="GLYCOSYL HYDROLASE-RELATED"/>
    <property type="match status" value="1"/>
</dbReference>
<reference evidence="3" key="1">
    <citation type="submission" date="2021-06" db="EMBL/GenBank/DDBJ databases">
        <title>Complete genome sequence of Nocardioides sp. G188.</title>
        <authorList>
            <person name="Im W.-T."/>
        </authorList>
    </citation>
    <scope>NUCLEOTIDE SEQUENCE</scope>
    <source>
        <strain evidence="3">G188</strain>
    </source>
</reference>
<dbReference type="GO" id="GO:0004553">
    <property type="term" value="F:hydrolase activity, hydrolyzing O-glycosyl compounds"/>
    <property type="evidence" value="ECO:0007669"/>
    <property type="project" value="InterPro"/>
</dbReference>
<keyword evidence="3" id="KW-0378">Hydrolase</keyword>
<organism evidence="3 4">
    <name type="scientific">Nocardioides panacis</name>
    <dbReference type="NCBI Taxonomy" id="2849501"/>
    <lineage>
        <taxon>Bacteria</taxon>
        <taxon>Bacillati</taxon>
        <taxon>Actinomycetota</taxon>
        <taxon>Actinomycetes</taxon>
        <taxon>Propionibacteriales</taxon>
        <taxon>Nocardioidaceae</taxon>
        <taxon>Nocardioides</taxon>
    </lineage>
</organism>
<feature type="domain" description="GH16" evidence="2">
    <location>
        <begin position="225"/>
        <end position="462"/>
    </location>
</feature>
<evidence type="ECO:0000313" key="4">
    <source>
        <dbReference type="Proteomes" id="UP000683575"/>
    </source>
</evidence>
<dbReference type="InterPro" id="IPR000757">
    <property type="entry name" value="Beta-glucanase-like"/>
</dbReference>
<dbReference type="GO" id="GO:0005975">
    <property type="term" value="P:carbohydrate metabolic process"/>
    <property type="evidence" value="ECO:0007669"/>
    <property type="project" value="InterPro"/>
</dbReference>
<dbReference type="InterPro" id="IPR050546">
    <property type="entry name" value="Glycosyl_Hydrlase_16"/>
</dbReference>
<dbReference type="InterPro" id="IPR006311">
    <property type="entry name" value="TAT_signal"/>
</dbReference>
<dbReference type="AlphaFoldDB" id="A0A975SWT3"/>
<evidence type="ECO:0000259" key="2">
    <source>
        <dbReference type="PROSITE" id="PS51762"/>
    </source>
</evidence>
<dbReference type="PANTHER" id="PTHR10963:SF60">
    <property type="entry name" value="GRAM-NEGATIVE BACTERIA-BINDING PROTEIN 1-RELATED"/>
    <property type="match status" value="1"/>
</dbReference>
<feature type="chain" id="PRO_5037225545" evidence="1">
    <location>
        <begin position="33"/>
        <end position="462"/>
    </location>
</feature>
<feature type="signal peptide" evidence="1">
    <location>
        <begin position="1"/>
        <end position="32"/>
    </location>
</feature>
<dbReference type="EMBL" id="CP077062">
    <property type="protein sequence ID" value="QWZ07242.1"/>
    <property type="molecule type" value="Genomic_DNA"/>
</dbReference>
<gene>
    <name evidence="3" type="ORF">KRR39_17460</name>
</gene>
<name>A0A975SWT3_9ACTN</name>
<protein>
    <submittedName>
        <fullName evidence="3">Glycoside hydrolase family 16 protein</fullName>
    </submittedName>
</protein>
<dbReference type="CDD" id="cd00413">
    <property type="entry name" value="Glyco_hydrolase_16"/>
    <property type="match status" value="1"/>
</dbReference>
<dbReference type="PROSITE" id="PS51318">
    <property type="entry name" value="TAT"/>
    <property type="match status" value="1"/>
</dbReference>
<dbReference type="RefSeq" id="WP_216938753.1">
    <property type="nucleotide sequence ID" value="NZ_CP077062.1"/>
</dbReference>
<evidence type="ECO:0000313" key="3">
    <source>
        <dbReference type="EMBL" id="QWZ07242.1"/>
    </source>
</evidence>
<dbReference type="Pfam" id="PF00722">
    <property type="entry name" value="Glyco_hydro_16"/>
    <property type="match status" value="1"/>
</dbReference>
<dbReference type="KEGG" id="nps:KRR39_17460"/>
<keyword evidence="4" id="KW-1185">Reference proteome</keyword>
<keyword evidence="1" id="KW-0732">Signal</keyword>
<accession>A0A975SWT3</accession>
<dbReference type="Proteomes" id="UP000683575">
    <property type="component" value="Chromosome"/>
</dbReference>
<proteinExistence type="predicted"/>